<feature type="transmembrane region" description="Helical" evidence="7">
    <location>
        <begin position="148"/>
        <end position="168"/>
    </location>
</feature>
<reference evidence="9 10" key="1">
    <citation type="submission" date="2024-02" db="EMBL/GenBank/DDBJ databases">
        <title>Herpetosiphon gulosus NBRC 112829.</title>
        <authorList>
            <person name="Ichikawa N."/>
            <person name="Katano-Makiyama Y."/>
            <person name="Hidaka K."/>
        </authorList>
    </citation>
    <scope>NUCLEOTIDE SEQUENCE [LARGE SCALE GENOMIC DNA]</scope>
    <source>
        <strain evidence="9 10">NBRC 112829</strain>
    </source>
</reference>
<feature type="transmembrane region" description="Helical" evidence="7">
    <location>
        <begin position="261"/>
        <end position="284"/>
    </location>
</feature>
<feature type="transmembrane region" description="Helical" evidence="7">
    <location>
        <begin position="216"/>
        <end position="241"/>
    </location>
</feature>
<evidence type="ECO:0000256" key="1">
    <source>
        <dbReference type="ARBA" id="ARBA00004651"/>
    </source>
</evidence>
<evidence type="ECO:0000259" key="8">
    <source>
        <dbReference type="PROSITE" id="PS50850"/>
    </source>
</evidence>
<feature type="transmembrane region" description="Helical" evidence="7">
    <location>
        <begin position="291"/>
        <end position="310"/>
    </location>
</feature>
<dbReference type="InterPro" id="IPR036259">
    <property type="entry name" value="MFS_trans_sf"/>
</dbReference>
<evidence type="ECO:0000256" key="5">
    <source>
        <dbReference type="ARBA" id="ARBA00022989"/>
    </source>
</evidence>
<feature type="transmembrane region" description="Helical" evidence="7">
    <location>
        <begin position="106"/>
        <end position="127"/>
    </location>
</feature>
<feature type="transmembrane region" description="Helical" evidence="7">
    <location>
        <begin position="12"/>
        <end position="41"/>
    </location>
</feature>
<feature type="transmembrane region" description="Helical" evidence="7">
    <location>
        <begin position="47"/>
        <end position="72"/>
    </location>
</feature>
<keyword evidence="2" id="KW-0813">Transport</keyword>
<keyword evidence="3" id="KW-1003">Cell membrane</keyword>
<proteinExistence type="predicted"/>
<keyword evidence="10" id="KW-1185">Reference proteome</keyword>
<protein>
    <recommendedName>
        <fullName evidence="8">Major facilitator superfamily (MFS) profile domain-containing protein</fullName>
    </recommendedName>
</protein>
<dbReference type="RefSeq" id="WP_345720564.1">
    <property type="nucleotide sequence ID" value="NZ_BAABRU010000002.1"/>
</dbReference>
<feature type="transmembrane region" description="Helical" evidence="7">
    <location>
        <begin position="354"/>
        <end position="375"/>
    </location>
</feature>
<evidence type="ECO:0000256" key="6">
    <source>
        <dbReference type="ARBA" id="ARBA00023136"/>
    </source>
</evidence>
<gene>
    <name evidence="9" type="ORF">Hgul01_00716</name>
</gene>
<keyword evidence="6 7" id="KW-0472">Membrane</keyword>
<keyword evidence="4 7" id="KW-0812">Transmembrane</keyword>
<dbReference type="SUPFAM" id="SSF103473">
    <property type="entry name" value="MFS general substrate transporter"/>
    <property type="match status" value="1"/>
</dbReference>
<keyword evidence="5 7" id="KW-1133">Transmembrane helix</keyword>
<feature type="transmembrane region" description="Helical" evidence="7">
    <location>
        <begin position="174"/>
        <end position="195"/>
    </location>
</feature>
<feature type="transmembrane region" description="Helical" evidence="7">
    <location>
        <begin position="316"/>
        <end position="333"/>
    </location>
</feature>
<dbReference type="PANTHER" id="PTHR43266:SF2">
    <property type="entry name" value="MAJOR FACILITATOR SUPERFAMILY (MFS) PROFILE DOMAIN-CONTAINING PROTEIN"/>
    <property type="match status" value="1"/>
</dbReference>
<evidence type="ECO:0000256" key="2">
    <source>
        <dbReference type="ARBA" id="ARBA00022448"/>
    </source>
</evidence>
<name>A0ABP9WUT5_9CHLR</name>
<dbReference type="PROSITE" id="PS50850">
    <property type="entry name" value="MFS"/>
    <property type="match status" value="1"/>
</dbReference>
<dbReference type="CDD" id="cd06173">
    <property type="entry name" value="MFS_MefA_like"/>
    <property type="match status" value="1"/>
</dbReference>
<evidence type="ECO:0000256" key="3">
    <source>
        <dbReference type="ARBA" id="ARBA00022475"/>
    </source>
</evidence>
<dbReference type="Proteomes" id="UP001428290">
    <property type="component" value="Unassembled WGS sequence"/>
</dbReference>
<dbReference type="InterPro" id="IPR020846">
    <property type="entry name" value="MFS_dom"/>
</dbReference>
<comment type="caution">
    <text evidence="9">The sequence shown here is derived from an EMBL/GenBank/DDBJ whole genome shotgun (WGS) entry which is preliminary data.</text>
</comment>
<evidence type="ECO:0000256" key="4">
    <source>
        <dbReference type="ARBA" id="ARBA00022692"/>
    </source>
</evidence>
<feature type="domain" description="Major facilitator superfamily (MFS) profile" evidence="8">
    <location>
        <begin position="1"/>
        <end position="199"/>
    </location>
</feature>
<organism evidence="9 10">
    <name type="scientific">Herpetosiphon gulosus</name>
    <dbReference type="NCBI Taxonomy" id="1973496"/>
    <lineage>
        <taxon>Bacteria</taxon>
        <taxon>Bacillati</taxon>
        <taxon>Chloroflexota</taxon>
        <taxon>Chloroflexia</taxon>
        <taxon>Herpetosiphonales</taxon>
        <taxon>Herpetosiphonaceae</taxon>
        <taxon>Herpetosiphon</taxon>
    </lineage>
</organism>
<comment type="subcellular location">
    <subcellularLocation>
        <location evidence="1">Cell membrane</location>
        <topology evidence="1">Multi-pass membrane protein</topology>
    </subcellularLocation>
</comment>
<accession>A0ABP9WUT5</accession>
<feature type="transmembrane region" description="Helical" evidence="7">
    <location>
        <begin position="402"/>
        <end position="426"/>
    </location>
</feature>
<evidence type="ECO:0000313" key="9">
    <source>
        <dbReference type="EMBL" id="GAA5526934.1"/>
    </source>
</evidence>
<feature type="transmembrane region" description="Helical" evidence="7">
    <location>
        <begin position="79"/>
        <end position="100"/>
    </location>
</feature>
<dbReference type="Gene3D" id="1.20.1250.20">
    <property type="entry name" value="MFS general substrate transporter like domains"/>
    <property type="match status" value="1"/>
</dbReference>
<dbReference type="Pfam" id="PF07690">
    <property type="entry name" value="MFS_1"/>
    <property type="match status" value="1"/>
</dbReference>
<dbReference type="EMBL" id="BAABRU010000002">
    <property type="protein sequence ID" value="GAA5526934.1"/>
    <property type="molecule type" value="Genomic_DNA"/>
</dbReference>
<evidence type="ECO:0000313" key="10">
    <source>
        <dbReference type="Proteomes" id="UP001428290"/>
    </source>
</evidence>
<dbReference type="PANTHER" id="PTHR43266">
    <property type="entry name" value="MACROLIDE-EFFLUX PROTEIN"/>
    <property type="match status" value="1"/>
</dbReference>
<dbReference type="InterPro" id="IPR011701">
    <property type="entry name" value="MFS"/>
</dbReference>
<evidence type="ECO:0000256" key="7">
    <source>
        <dbReference type="SAM" id="Phobius"/>
    </source>
</evidence>
<sequence>MAETTRKQPSGMLAFSIMWFGQVVSLLGSSMSSFALTIWAWQITGQATALALVGFFSFAPSIIVSPFAGALVDRWNRKLVLILSDLATGLSTIAILLLYHNDALQIWHLYVAGAFASIFQSFQWPAYSAAVSTMLPKQHYARASGMMSMAESAAGIVAPALAGFLLTVMGIGGILIIDIVTFVFAVSAVLFVNIPQPTQSEAGAQGKGSLWSEAGFGFRYILARPSLLGLQLTFFMINFVGSFEATMTAPMILARTDSNSAIMGTVQSAMGIGGVLGGLILSVWGGPKRKVHGVLGGMALSSFFGGILMGLGQNTLVWSIAGFGLLFVLPMLNGSNQAIWQAKVPPDIQGRVFAVRRMIAQISGPIAILIVGPLADKVFEPRMAVGGAWVEMFGSWVGSGKGAGIALIMVLSGIVGIAVAVIAYGVRVVRHAEDLIPDHQDSPSSSPELQAEPA</sequence>